<dbReference type="InterPro" id="IPR036291">
    <property type="entry name" value="NAD(P)-bd_dom_sf"/>
</dbReference>
<dbReference type="InterPro" id="IPR001509">
    <property type="entry name" value="Epimerase_deHydtase"/>
</dbReference>
<keyword evidence="3" id="KW-1185">Reference proteome</keyword>
<dbReference type="Proteomes" id="UP000235786">
    <property type="component" value="Unassembled WGS sequence"/>
</dbReference>
<dbReference type="STRING" id="1149755.A0A2J6R5V9"/>
<dbReference type="PANTHER" id="PTHR48079">
    <property type="entry name" value="PROTEIN YEEZ"/>
    <property type="match status" value="1"/>
</dbReference>
<feature type="domain" description="NAD-dependent epimerase/dehydratase" evidence="1">
    <location>
        <begin position="152"/>
        <end position="226"/>
    </location>
</feature>
<proteinExistence type="predicted"/>
<evidence type="ECO:0000313" key="3">
    <source>
        <dbReference type="Proteomes" id="UP000235786"/>
    </source>
</evidence>
<dbReference type="Gene3D" id="3.40.50.720">
    <property type="entry name" value="NAD(P)-binding Rossmann-like Domain"/>
    <property type="match status" value="1"/>
</dbReference>
<sequence>MSTNKLFITGGTGYIGGSVLDGISKQFPNIRITALLRAPPAEFKARYPNVEIVQGDFDAFGVIEKSAEDADIVIHAGDHNHRGCAAAILSGLRKKTTPSFLIHLTGTGCISDEREQTWEGNYNSYVWNDVAEIQQIYDLPDTAKHHVMDKEIMNASNELIHTACVCPPNIYGQSTAVGNRATFLIPEFVRVAIEKKEAFYLGRGENIRAVTHIDDVVDLFVILVGQALQGGGAAQWGKEGFYFAVSGEVKWIDAAEAVNNIGVRQGWLPADSKAVSWTEAQVDESFNVPHLPKLALYLWGSNSRADSARARKLGWKPHGPSFWDSLEEDVSVVVKRLRN</sequence>
<gene>
    <name evidence="2" type="ORF">L207DRAFT_557775</name>
</gene>
<evidence type="ECO:0000259" key="1">
    <source>
        <dbReference type="Pfam" id="PF01370"/>
    </source>
</evidence>
<accession>A0A2J6R5V9</accession>
<dbReference type="SUPFAM" id="SSF51735">
    <property type="entry name" value="NAD(P)-binding Rossmann-fold domains"/>
    <property type="match status" value="1"/>
</dbReference>
<protein>
    <submittedName>
        <fullName evidence="2">NAD(P)-binding protein</fullName>
    </submittedName>
</protein>
<dbReference type="EMBL" id="KZ613955">
    <property type="protein sequence ID" value="PMD33875.1"/>
    <property type="molecule type" value="Genomic_DNA"/>
</dbReference>
<name>A0A2J6R5V9_HYAVF</name>
<dbReference type="AlphaFoldDB" id="A0A2J6R5V9"/>
<dbReference type="GO" id="GO:0004029">
    <property type="term" value="F:aldehyde dehydrogenase (NAD+) activity"/>
    <property type="evidence" value="ECO:0007669"/>
    <property type="project" value="TreeGrafter"/>
</dbReference>
<dbReference type="GO" id="GO:0005737">
    <property type="term" value="C:cytoplasm"/>
    <property type="evidence" value="ECO:0007669"/>
    <property type="project" value="TreeGrafter"/>
</dbReference>
<dbReference type="Pfam" id="PF01370">
    <property type="entry name" value="Epimerase"/>
    <property type="match status" value="1"/>
</dbReference>
<organism evidence="2 3">
    <name type="scientific">Hyaloscypha variabilis (strain UAMH 11265 / GT02V1 / F)</name>
    <name type="common">Meliniomyces variabilis</name>
    <dbReference type="NCBI Taxonomy" id="1149755"/>
    <lineage>
        <taxon>Eukaryota</taxon>
        <taxon>Fungi</taxon>
        <taxon>Dikarya</taxon>
        <taxon>Ascomycota</taxon>
        <taxon>Pezizomycotina</taxon>
        <taxon>Leotiomycetes</taxon>
        <taxon>Helotiales</taxon>
        <taxon>Hyaloscyphaceae</taxon>
        <taxon>Hyaloscypha</taxon>
        <taxon>Hyaloscypha variabilis</taxon>
    </lineage>
</organism>
<dbReference type="PANTHER" id="PTHR48079:SF6">
    <property type="entry name" value="NAD(P)-BINDING DOMAIN-CONTAINING PROTEIN-RELATED"/>
    <property type="match status" value="1"/>
</dbReference>
<dbReference type="InterPro" id="IPR051783">
    <property type="entry name" value="NAD(P)-dependent_oxidoreduct"/>
</dbReference>
<evidence type="ECO:0000313" key="2">
    <source>
        <dbReference type="EMBL" id="PMD33875.1"/>
    </source>
</evidence>
<reference evidence="2 3" key="1">
    <citation type="submission" date="2016-04" db="EMBL/GenBank/DDBJ databases">
        <title>A degradative enzymes factory behind the ericoid mycorrhizal symbiosis.</title>
        <authorList>
            <consortium name="DOE Joint Genome Institute"/>
            <person name="Martino E."/>
            <person name="Morin E."/>
            <person name="Grelet G."/>
            <person name="Kuo A."/>
            <person name="Kohler A."/>
            <person name="Daghino S."/>
            <person name="Barry K."/>
            <person name="Choi C."/>
            <person name="Cichocki N."/>
            <person name="Clum A."/>
            <person name="Copeland A."/>
            <person name="Hainaut M."/>
            <person name="Haridas S."/>
            <person name="Labutti K."/>
            <person name="Lindquist E."/>
            <person name="Lipzen A."/>
            <person name="Khouja H.-R."/>
            <person name="Murat C."/>
            <person name="Ohm R."/>
            <person name="Olson A."/>
            <person name="Spatafora J."/>
            <person name="Veneault-Fourrey C."/>
            <person name="Henrissat B."/>
            <person name="Grigoriev I."/>
            <person name="Martin F."/>
            <person name="Perotto S."/>
        </authorList>
    </citation>
    <scope>NUCLEOTIDE SEQUENCE [LARGE SCALE GENOMIC DNA]</scope>
    <source>
        <strain evidence="2 3">F</strain>
    </source>
</reference>
<dbReference type="OrthoDB" id="2130169at2759"/>